<evidence type="ECO:0000313" key="1">
    <source>
        <dbReference type="Ensembl" id="ENSCJPP00005025539.1"/>
    </source>
</evidence>
<dbReference type="Ensembl" id="ENSCJPT00005034716.1">
    <property type="protein sequence ID" value="ENSCJPP00005025539.1"/>
    <property type="gene ID" value="ENSCJPG00005020035.1"/>
</dbReference>
<reference evidence="1" key="2">
    <citation type="submission" date="2025-08" db="UniProtKB">
        <authorList>
            <consortium name="Ensembl"/>
        </authorList>
    </citation>
    <scope>IDENTIFICATION</scope>
</reference>
<dbReference type="AlphaFoldDB" id="A0A8C2YGV1"/>
<reference evidence="1" key="1">
    <citation type="submission" date="2015-11" db="EMBL/GenBank/DDBJ databases">
        <authorList>
            <consortium name="International Coturnix japonica Genome Analysis Consortium"/>
            <person name="Warren W."/>
            <person name="Burt D.W."/>
            <person name="Antin P.B."/>
            <person name="Lanford R."/>
            <person name="Gros J."/>
            <person name="Wilson R.K."/>
        </authorList>
    </citation>
    <scope>NUCLEOTIDE SEQUENCE [LARGE SCALE GENOMIC DNA]</scope>
</reference>
<sequence length="138" mass="14994">MTRVATRMSAEARDTRKRFWGALSARLVKTAMMTRTLPKTVKSLATPCPSLPAARALCHTHTHSLTALPFHTHCCAADVHFALYLTALPSAELCSGVCTASAVSCASLSYLNKWVWMELQGQHPAAGCAEQHAEHHQP</sequence>
<dbReference type="Proteomes" id="UP000694412">
    <property type="component" value="Chromosome 6"/>
</dbReference>
<evidence type="ECO:0000313" key="2">
    <source>
        <dbReference type="Proteomes" id="UP000694412"/>
    </source>
</evidence>
<reference evidence="1" key="3">
    <citation type="submission" date="2025-09" db="UniProtKB">
        <authorList>
            <consortium name="Ensembl"/>
        </authorList>
    </citation>
    <scope>IDENTIFICATION</scope>
</reference>
<proteinExistence type="predicted"/>
<organism evidence="1 2">
    <name type="scientific">Coturnix japonica</name>
    <name type="common">Japanese quail</name>
    <name type="synonym">Coturnix coturnix japonica</name>
    <dbReference type="NCBI Taxonomy" id="93934"/>
    <lineage>
        <taxon>Eukaryota</taxon>
        <taxon>Metazoa</taxon>
        <taxon>Chordata</taxon>
        <taxon>Craniata</taxon>
        <taxon>Vertebrata</taxon>
        <taxon>Euteleostomi</taxon>
        <taxon>Archelosauria</taxon>
        <taxon>Archosauria</taxon>
        <taxon>Dinosauria</taxon>
        <taxon>Saurischia</taxon>
        <taxon>Theropoda</taxon>
        <taxon>Coelurosauria</taxon>
        <taxon>Aves</taxon>
        <taxon>Neognathae</taxon>
        <taxon>Galloanserae</taxon>
        <taxon>Galliformes</taxon>
        <taxon>Phasianidae</taxon>
        <taxon>Perdicinae</taxon>
        <taxon>Coturnix</taxon>
    </lineage>
</organism>
<protein>
    <submittedName>
        <fullName evidence="1">Uncharacterized protein</fullName>
    </submittedName>
</protein>
<keyword evidence="2" id="KW-1185">Reference proteome</keyword>
<name>A0A8C2YGV1_COTJA</name>
<accession>A0A8C2YGV1</accession>